<accession>A0A4Q1JTG6</accession>
<name>A0A4Q1JTG6_9GAMM</name>
<keyword evidence="5" id="KW-1185">Reference proteome</keyword>
<keyword evidence="2" id="KW-0732">Signal</keyword>
<dbReference type="AlphaFoldDB" id="A0A4Q1JTG6"/>
<comment type="caution">
    <text evidence="4">The sequence shown here is derived from an EMBL/GenBank/DDBJ whole genome shotgun (WGS) entry which is preliminary data.</text>
</comment>
<feature type="region of interest" description="Disordered" evidence="1">
    <location>
        <begin position="87"/>
        <end position="107"/>
    </location>
</feature>
<dbReference type="Pfam" id="PF13511">
    <property type="entry name" value="DUF4124"/>
    <property type="match status" value="1"/>
</dbReference>
<feature type="domain" description="DUF4124" evidence="3">
    <location>
        <begin position="13"/>
        <end position="66"/>
    </location>
</feature>
<dbReference type="InterPro" id="IPR025392">
    <property type="entry name" value="DUF4124"/>
</dbReference>
<gene>
    <name evidence="4" type="ORF">EPA99_14935</name>
</gene>
<reference evidence="4 5" key="1">
    <citation type="submission" date="2019-01" db="EMBL/GenBank/DDBJ databases">
        <title>Pseudoxanthomonas composti sp. nov., isolated from compost.</title>
        <authorList>
            <person name="Yang G."/>
        </authorList>
    </citation>
    <scope>NUCLEOTIDE SEQUENCE [LARGE SCALE GENOMIC DNA]</scope>
    <source>
        <strain evidence="4 5">GSS15</strain>
    </source>
</reference>
<evidence type="ECO:0000256" key="2">
    <source>
        <dbReference type="SAM" id="SignalP"/>
    </source>
</evidence>
<evidence type="ECO:0000313" key="5">
    <source>
        <dbReference type="Proteomes" id="UP000289784"/>
    </source>
</evidence>
<dbReference type="OrthoDB" id="7068596at2"/>
<proteinExistence type="predicted"/>
<evidence type="ECO:0000256" key="1">
    <source>
        <dbReference type="SAM" id="MobiDB-lite"/>
    </source>
</evidence>
<protein>
    <submittedName>
        <fullName evidence="4">DUF4124 domain-containing protein</fullName>
    </submittedName>
</protein>
<dbReference type="Proteomes" id="UP000289784">
    <property type="component" value="Unassembled WGS sequence"/>
</dbReference>
<dbReference type="RefSeq" id="WP_129472037.1">
    <property type="nucleotide sequence ID" value="NZ_SAWZ01000008.1"/>
</dbReference>
<feature type="signal peptide" evidence="2">
    <location>
        <begin position="1"/>
        <end position="22"/>
    </location>
</feature>
<dbReference type="EMBL" id="SAWZ01000008">
    <property type="protein sequence ID" value="RXR02770.1"/>
    <property type="molecule type" value="Genomic_DNA"/>
</dbReference>
<feature type="region of interest" description="Disordered" evidence="1">
    <location>
        <begin position="32"/>
        <end position="75"/>
    </location>
</feature>
<sequence length="132" mass="13772">MRRFQTPSCLLILALAAPLASAQSLYQWKDANGVSHYSDTPPAGRELQGSRIDARDTQPRGSAAQAAKAEPDSPQCAQAKLNQATLRNSAPVRQLGADGKPGKELSAEERAGQLALAEAAAKAYCKPAASAS</sequence>
<evidence type="ECO:0000259" key="3">
    <source>
        <dbReference type="Pfam" id="PF13511"/>
    </source>
</evidence>
<feature type="chain" id="PRO_5020691093" evidence="2">
    <location>
        <begin position="23"/>
        <end position="132"/>
    </location>
</feature>
<evidence type="ECO:0000313" key="4">
    <source>
        <dbReference type="EMBL" id="RXR02770.1"/>
    </source>
</evidence>
<organism evidence="4 5">
    <name type="scientific">Pseudoxanthomonas composti</name>
    <dbReference type="NCBI Taxonomy" id="2137479"/>
    <lineage>
        <taxon>Bacteria</taxon>
        <taxon>Pseudomonadati</taxon>
        <taxon>Pseudomonadota</taxon>
        <taxon>Gammaproteobacteria</taxon>
        <taxon>Lysobacterales</taxon>
        <taxon>Lysobacteraceae</taxon>
        <taxon>Pseudoxanthomonas</taxon>
    </lineage>
</organism>